<dbReference type="Proteomes" id="UP000712281">
    <property type="component" value="Unassembled WGS sequence"/>
</dbReference>
<dbReference type="PANTHER" id="PTHR14379">
    <property type="entry name" value="LIMKAIN B LKAP"/>
    <property type="match status" value="1"/>
</dbReference>
<accession>A0A8S9JDH9</accession>
<dbReference type="EMBL" id="QGKW02001660">
    <property type="protein sequence ID" value="KAF2580600.1"/>
    <property type="molecule type" value="Genomic_DNA"/>
</dbReference>
<dbReference type="AlphaFoldDB" id="A0A8S9JDH9"/>
<evidence type="ECO:0000313" key="1">
    <source>
        <dbReference type="EMBL" id="KAF2580600.1"/>
    </source>
</evidence>
<dbReference type="EMBL" id="QGKY02000089">
    <property type="protein sequence ID" value="KAF2612486.1"/>
    <property type="molecule type" value="Genomic_DNA"/>
</dbReference>
<dbReference type="PANTHER" id="PTHR14379:SF59">
    <property type="entry name" value="NYN DOMAIN-CONTAINING PROTEIN"/>
    <property type="match status" value="1"/>
</dbReference>
<sequence length="189" mass="21505">MNESKIVDFSERVEVPKGLEGPEEGVFWDVEDFPFPVNSTPDEIYTKIESCLKEMEMDSVGTTRTTIWAYVDEKKNGTWGEGGGGEFLSKKTWDSRIYFLPGGDDKPSRRNRMFIDILLWQLDHLPPASLVVVSRGVRGDKEFFGRLRSLSMDSYAVDVIARPTHRVVPESAEWPRSLLAKSYSFDQSS</sequence>
<evidence type="ECO:0000313" key="3">
    <source>
        <dbReference type="Proteomes" id="UP000712281"/>
    </source>
</evidence>
<evidence type="ECO:0008006" key="4">
    <source>
        <dbReference type="Google" id="ProtNLM"/>
    </source>
</evidence>
<name>A0A8S9JDH9_BRACR</name>
<organism evidence="1 3">
    <name type="scientific">Brassica cretica</name>
    <name type="common">Mustard</name>
    <dbReference type="NCBI Taxonomy" id="69181"/>
    <lineage>
        <taxon>Eukaryota</taxon>
        <taxon>Viridiplantae</taxon>
        <taxon>Streptophyta</taxon>
        <taxon>Embryophyta</taxon>
        <taxon>Tracheophyta</taxon>
        <taxon>Spermatophyta</taxon>
        <taxon>Magnoliopsida</taxon>
        <taxon>eudicotyledons</taxon>
        <taxon>Gunneridae</taxon>
        <taxon>Pentapetalae</taxon>
        <taxon>rosids</taxon>
        <taxon>malvids</taxon>
        <taxon>Brassicales</taxon>
        <taxon>Brassicaceae</taxon>
        <taxon>Brassiceae</taxon>
        <taxon>Brassica</taxon>
    </lineage>
</organism>
<evidence type="ECO:0000313" key="2">
    <source>
        <dbReference type="EMBL" id="KAF2612486.1"/>
    </source>
</evidence>
<reference evidence="1" key="1">
    <citation type="submission" date="2019-12" db="EMBL/GenBank/DDBJ databases">
        <title>Genome sequencing and annotation of Brassica cretica.</title>
        <authorList>
            <person name="Studholme D.J."/>
            <person name="Sarris P.F."/>
        </authorList>
    </citation>
    <scope>NUCLEOTIDE SEQUENCE</scope>
    <source>
        <strain evidence="1">PFS-001/15</strain>
        <strain evidence="2">PFS-102/07</strain>
        <tissue evidence="1">Leaf</tissue>
    </source>
</reference>
<gene>
    <name evidence="1" type="ORF">F2Q68_00001880</name>
    <name evidence="2" type="ORF">F2Q70_00008853</name>
</gene>
<dbReference type="InterPro" id="IPR024768">
    <property type="entry name" value="Marf1"/>
</dbReference>
<dbReference type="GO" id="GO:0005777">
    <property type="term" value="C:peroxisome"/>
    <property type="evidence" value="ECO:0007669"/>
    <property type="project" value="InterPro"/>
</dbReference>
<dbReference type="GO" id="GO:0010468">
    <property type="term" value="P:regulation of gene expression"/>
    <property type="evidence" value="ECO:0007669"/>
    <property type="project" value="InterPro"/>
</dbReference>
<comment type="caution">
    <text evidence="1">The sequence shown here is derived from an EMBL/GenBank/DDBJ whole genome shotgun (WGS) entry which is preliminary data.</text>
</comment>
<proteinExistence type="predicted"/>
<protein>
    <recommendedName>
        <fullName evidence="4">NYN domain-containing protein</fullName>
    </recommendedName>
</protein>